<protein>
    <recommendedName>
        <fullName evidence="7">ResB-like domain-containing protein</fullName>
    </recommendedName>
</protein>
<keyword evidence="5 6" id="KW-0472">Membrane</keyword>
<evidence type="ECO:0000256" key="3">
    <source>
        <dbReference type="ARBA" id="ARBA00022748"/>
    </source>
</evidence>
<feature type="transmembrane region" description="Helical" evidence="6">
    <location>
        <begin position="41"/>
        <end position="63"/>
    </location>
</feature>
<proteinExistence type="predicted"/>
<reference evidence="8 9" key="1">
    <citation type="submission" date="2012-07" db="EMBL/GenBank/DDBJ databases">
        <title>The Genome Sequence of Actinomyces neuii subsp. anitratus BVS029A5.</title>
        <authorList>
            <consortium name="The Broad Institute Genome Sequencing Platform"/>
            <person name="Earl A."/>
            <person name="Ward D."/>
            <person name="Feldgarden M."/>
            <person name="Gevers D."/>
            <person name="Saerens B."/>
            <person name="Vaneechoutte M."/>
            <person name="Walker B."/>
            <person name="Young S.K."/>
            <person name="Zeng Q."/>
            <person name="Gargeya S."/>
            <person name="Fitzgerald M."/>
            <person name="Haas B."/>
            <person name="Abouelleil A."/>
            <person name="Alvarado L."/>
            <person name="Arachchi H.M."/>
            <person name="Berlin A."/>
            <person name="Chapman S.B."/>
            <person name="Goldberg J."/>
            <person name="Griggs A."/>
            <person name="Gujja S."/>
            <person name="Hansen M."/>
            <person name="Howarth C."/>
            <person name="Imamovic A."/>
            <person name="Larimer J."/>
            <person name="McCowen C."/>
            <person name="Montmayeur A."/>
            <person name="Murphy C."/>
            <person name="Neiman D."/>
            <person name="Pearson M."/>
            <person name="Priest M."/>
            <person name="Roberts A."/>
            <person name="Saif S."/>
            <person name="Shea T."/>
            <person name="Sisk P."/>
            <person name="Sykes S."/>
            <person name="Wortman J."/>
            <person name="Nusbaum C."/>
            <person name="Birren B."/>
        </authorList>
    </citation>
    <scope>NUCLEOTIDE SEQUENCE [LARGE SCALE GENOMIC DNA]</scope>
    <source>
        <strain evidence="8 9">BVS029A5</strain>
    </source>
</reference>
<name>K0YQ53_9ACTO</name>
<dbReference type="GO" id="GO:0016020">
    <property type="term" value="C:membrane"/>
    <property type="evidence" value="ECO:0007669"/>
    <property type="project" value="UniProtKB-SubCell"/>
</dbReference>
<dbReference type="InterPro" id="IPR007816">
    <property type="entry name" value="ResB-like_domain"/>
</dbReference>
<dbReference type="EMBL" id="AGWP01000007">
    <property type="protein sequence ID" value="EJZ85957.1"/>
    <property type="molecule type" value="Genomic_DNA"/>
</dbReference>
<keyword evidence="9" id="KW-1185">Reference proteome</keyword>
<evidence type="ECO:0000313" key="8">
    <source>
        <dbReference type="EMBL" id="EJZ85957.1"/>
    </source>
</evidence>
<keyword evidence="3" id="KW-0201">Cytochrome c-type biogenesis</keyword>
<evidence type="ECO:0000256" key="5">
    <source>
        <dbReference type="ARBA" id="ARBA00023136"/>
    </source>
</evidence>
<sequence length="146" mass="15792">MTTYAGVEEAHKSAKGVFVRRRYRVLNDEAAPHSFYAGHFAWGPFGTVIAHLAFVLILMALVVSTYTSFEQNVNIGVGDKAGASTNCCGMTAIASTKCHSESPRGSKSLTRAEKHSLPGQYHCGGNLPTKPTVLVKLPRQRQAKKT</sequence>
<evidence type="ECO:0000256" key="6">
    <source>
        <dbReference type="SAM" id="Phobius"/>
    </source>
</evidence>
<dbReference type="Pfam" id="PF05140">
    <property type="entry name" value="ResB"/>
    <property type="match status" value="1"/>
</dbReference>
<dbReference type="Proteomes" id="UP000006075">
    <property type="component" value="Unassembled WGS sequence"/>
</dbReference>
<dbReference type="GO" id="GO:0017004">
    <property type="term" value="P:cytochrome complex assembly"/>
    <property type="evidence" value="ECO:0007669"/>
    <property type="project" value="UniProtKB-KW"/>
</dbReference>
<dbReference type="AlphaFoldDB" id="K0YQ53"/>
<evidence type="ECO:0000259" key="7">
    <source>
        <dbReference type="Pfam" id="PF05140"/>
    </source>
</evidence>
<gene>
    <name evidence="8" type="ORF">HMPREF9240_01430</name>
</gene>
<organism evidence="8 9">
    <name type="scientific">Winkia neuii BV029A5</name>
    <dbReference type="NCBI Taxonomy" id="888439"/>
    <lineage>
        <taxon>Bacteria</taxon>
        <taxon>Bacillati</taxon>
        <taxon>Actinomycetota</taxon>
        <taxon>Actinomycetes</taxon>
        <taxon>Actinomycetales</taxon>
        <taxon>Actinomycetaceae</taxon>
        <taxon>Winkia</taxon>
    </lineage>
</organism>
<accession>K0YQ53</accession>
<evidence type="ECO:0000256" key="2">
    <source>
        <dbReference type="ARBA" id="ARBA00022692"/>
    </source>
</evidence>
<feature type="domain" description="ResB-like" evidence="7">
    <location>
        <begin position="8"/>
        <end position="82"/>
    </location>
</feature>
<evidence type="ECO:0000256" key="4">
    <source>
        <dbReference type="ARBA" id="ARBA00022989"/>
    </source>
</evidence>
<evidence type="ECO:0000256" key="1">
    <source>
        <dbReference type="ARBA" id="ARBA00004141"/>
    </source>
</evidence>
<evidence type="ECO:0000313" key="9">
    <source>
        <dbReference type="Proteomes" id="UP000006075"/>
    </source>
</evidence>
<comment type="subcellular location">
    <subcellularLocation>
        <location evidence="1">Membrane</location>
        <topology evidence="1">Multi-pass membrane protein</topology>
    </subcellularLocation>
</comment>
<dbReference type="HOGENOM" id="CLU_1773428_0_0_11"/>
<comment type="caution">
    <text evidence="8">The sequence shown here is derived from an EMBL/GenBank/DDBJ whole genome shotgun (WGS) entry which is preliminary data.</text>
</comment>
<keyword evidence="2 6" id="KW-0812">Transmembrane</keyword>
<keyword evidence="4 6" id="KW-1133">Transmembrane helix</keyword>